<organism evidence="2 3">
    <name type="scientific">Steinernema glaseri</name>
    <dbReference type="NCBI Taxonomy" id="37863"/>
    <lineage>
        <taxon>Eukaryota</taxon>
        <taxon>Metazoa</taxon>
        <taxon>Ecdysozoa</taxon>
        <taxon>Nematoda</taxon>
        <taxon>Chromadorea</taxon>
        <taxon>Rhabditida</taxon>
        <taxon>Tylenchina</taxon>
        <taxon>Panagrolaimomorpha</taxon>
        <taxon>Strongyloidoidea</taxon>
        <taxon>Steinernematidae</taxon>
        <taxon>Steinernema</taxon>
    </lineage>
</organism>
<proteinExistence type="predicted"/>
<dbReference type="Proteomes" id="UP000095287">
    <property type="component" value="Unplaced"/>
</dbReference>
<feature type="compositionally biased region" description="Low complexity" evidence="1">
    <location>
        <begin position="68"/>
        <end position="78"/>
    </location>
</feature>
<name>A0A1I7YQ43_9BILA</name>
<sequence length="143" mass="15462">MDDISCDNKGLTLMRVGTDDLSIDMSPASLDDTSEPAYRHELVVSAPSSSTAPPPQEAHPPRLFPEVVQPPLLSPPVSNEHYEPVETNTAKAPKAPPPKSPVAINALKIRNMASGTWRAIYKATVSDQYSGTVVDTRRRKSSV</sequence>
<evidence type="ECO:0000313" key="2">
    <source>
        <dbReference type="Proteomes" id="UP000095287"/>
    </source>
</evidence>
<dbReference type="WBParaSite" id="L893_g18574.t2">
    <property type="protein sequence ID" value="L893_g18574.t2"/>
    <property type="gene ID" value="L893_g18574"/>
</dbReference>
<reference evidence="3" key="1">
    <citation type="submission" date="2016-11" db="UniProtKB">
        <authorList>
            <consortium name="WormBaseParasite"/>
        </authorList>
    </citation>
    <scope>IDENTIFICATION</scope>
</reference>
<feature type="region of interest" description="Disordered" evidence="1">
    <location>
        <begin position="44"/>
        <end position="63"/>
    </location>
</feature>
<accession>A0A1I7YQ43</accession>
<evidence type="ECO:0000313" key="3">
    <source>
        <dbReference type="WBParaSite" id="L893_g18574.t2"/>
    </source>
</evidence>
<keyword evidence="2" id="KW-1185">Reference proteome</keyword>
<protein>
    <submittedName>
        <fullName evidence="3">Uncharacterized protein</fullName>
    </submittedName>
</protein>
<feature type="region of interest" description="Disordered" evidence="1">
    <location>
        <begin position="68"/>
        <end position="101"/>
    </location>
</feature>
<dbReference type="AlphaFoldDB" id="A0A1I7YQ43"/>
<evidence type="ECO:0000256" key="1">
    <source>
        <dbReference type="SAM" id="MobiDB-lite"/>
    </source>
</evidence>